<evidence type="ECO:0000256" key="2">
    <source>
        <dbReference type="ARBA" id="ARBA00009423"/>
    </source>
</evidence>
<gene>
    <name evidence="10" type="ORF">JZ751_012487</name>
</gene>
<comment type="caution">
    <text evidence="10">The sequence shown here is derived from an EMBL/GenBank/DDBJ whole genome shotgun (WGS) entry which is preliminary data.</text>
</comment>
<dbReference type="InterPro" id="IPR007707">
    <property type="entry name" value="TACC_C"/>
</dbReference>
<dbReference type="Pfam" id="PF05010">
    <property type="entry name" value="TACC_C"/>
    <property type="match status" value="1"/>
</dbReference>
<evidence type="ECO:0000256" key="1">
    <source>
        <dbReference type="ARBA" id="ARBA00004245"/>
    </source>
</evidence>
<proteinExistence type="inferred from homology"/>
<evidence type="ECO:0000256" key="8">
    <source>
        <dbReference type="SAM" id="MobiDB-lite"/>
    </source>
</evidence>
<comment type="subcellular location">
    <subcellularLocation>
        <location evidence="1">Cytoplasm</location>
        <location evidence="1">Cytoskeleton</location>
    </subcellularLocation>
</comment>
<evidence type="ECO:0000256" key="7">
    <source>
        <dbReference type="SAM" id="Coils"/>
    </source>
</evidence>
<keyword evidence="4" id="KW-0597">Phosphoprotein</keyword>
<keyword evidence="11" id="KW-1185">Reference proteome</keyword>
<dbReference type="PANTHER" id="PTHR13924">
    <property type="entry name" value="TRANSFORMING ACIDIC COILED-COIL CONTAINING PROTEIN 1/2"/>
    <property type="match status" value="1"/>
</dbReference>
<feature type="compositionally biased region" description="Polar residues" evidence="8">
    <location>
        <begin position="246"/>
        <end position="263"/>
    </location>
</feature>
<dbReference type="InterPro" id="IPR039915">
    <property type="entry name" value="TACC"/>
</dbReference>
<organism evidence="10 11">
    <name type="scientific">Albula glossodonta</name>
    <name type="common">roundjaw bonefish</name>
    <dbReference type="NCBI Taxonomy" id="121402"/>
    <lineage>
        <taxon>Eukaryota</taxon>
        <taxon>Metazoa</taxon>
        <taxon>Chordata</taxon>
        <taxon>Craniata</taxon>
        <taxon>Vertebrata</taxon>
        <taxon>Euteleostomi</taxon>
        <taxon>Actinopterygii</taxon>
        <taxon>Neopterygii</taxon>
        <taxon>Teleostei</taxon>
        <taxon>Albuliformes</taxon>
        <taxon>Albulidae</taxon>
        <taxon>Albula</taxon>
    </lineage>
</organism>
<comment type="similarity">
    <text evidence="2">Belongs to the TACC family.</text>
</comment>
<evidence type="ECO:0000256" key="6">
    <source>
        <dbReference type="ARBA" id="ARBA00023212"/>
    </source>
</evidence>
<feature type="domain" description="Transforming acidic coiled-coil-containing protein C-terminal" evidence="9">
    <location>
        <begin position="561"/>
        <end position="758"/>
    </location>
</feature>
<keyword evidence="6" id="KW-0206">Cytoskeleton</keyword>
<dbReference type="AlphaFoldDB" id="A0A8T2NXZ6"/>
<dbReference type="GO" id="GO:0007097">
    <property type="term" value="P:nuclear migration"/>
    <property type="evidence" value="ECO:0007669"/>
    <property type="project" value="TreeGrafter"/>
</dbReference>
<keyword evidence="3" id="KW-0963">Cytoplasm</keyword>
<dbReference type="GO" id="GO:0005737">
    <property type="term" value="C:cytoplasm"/>
    <property type="evidence" value="ECO:0007669"/>
    <property type="project" value="TreeGrafter"/>
</dbReference>
<evidence type="ECO:0000256" key="4">
    <source>
        <dbReference type="ARBA" id="ARBA00022553"/>
    </source>
</evidence>
<dbReference type="Pfam" id="PF25777">
    <property type="entry name" value="Aurora-A_bind_TACC3"/>
    <property type="match status" value="1"/>
</dbReference>
<dbReference type="GO" id="GO:0007052">
    <property type="term" value="P:mitotic spindle organization"/>
    <property type="evidence" value="ECO:0007669"/>
    <property type="project" value="InterPro"/>
</dbReference>
<dbReference type="GO" id="GO:0021987">
    <property type="term" value="P:cerebral cortex development"/>
    <property type="evidence" value="ECO:0007669"/>
    <property type="project" value="TreeGrafter"/>
</dbReference>
<dbReference type="Proteomes" id="UP000824540">
    <property type="component" value="Unassembled WGS sequence"/>
</dbReference>
<name>A0A8T2NXZ6_9TELE</name>
<evidence type="ECO:0000256" key="5">
    <source>
        <dbReference type="ARBA" id="ARBA00023054"/>
    </source>
</evidence>
<keyword evidence="5 7" id="KW-0175">Coiled coil</keyword>
<dbReference type="InterPro" id="IPR057663">
    <property type="entry name" value="TACC3_Aurora-A_bind"/>
</dbReference>
<feature type="region of interest" description="Disordered" evidence="8">
    <location>
        <begin position="243"/>
        <end position="357"/>
    </location>
</feature>
<dbReference type="EMBL" id="JAFBMS010000021">
    <property type="protein sequence ID" value="KAG9344011.1"/>
    <property type="molecule type" value="Genomic_DNA"/>
</dbReference>
<protein>
    <recommendedName>
        <fullName evidence="9">Transforming acidic coiled-coil-containing protein C-terminal domain-containing protein</fullName>
    </recommendedName>
</protein>
<feature type="coiled-coil region" evidence="7">
    <location>
        <begin position="613"/>
        <end position="753"/>
    </location>
</feature>
<feature type="region of interest" description="Disordered" evidence="8">
    <location>
        <begin position="1"/>
        <end position="123"/>
    </location>
</feature>
<dbReference type="PANTHER" id="PTHR13924:SF4">
    <property type="entry name" value="TRANSFORMING ACIDIC COILED-COIL-CONTAINING PROTEIN 3"/>
    <property type="match status" value="1"/>
</dbReference>
<reference evidence="10" key="1">
    <citation type="thesis" date="2021" institute="BYU ScholarsArchive" country="Provo, UT, USA">
        <title>Applications of and Algorithms for Genome Assembly and Genomic Analyses with an Emphasis on Marine Teleosts.</title>
        <authorList>
            <person name="Pickett B.D."/>
        </authorList>
    </citation>
    <scope>NUCLEOTIDE SEQUENCE</scope>
    <source>
        <strain evidence="10">HI-2016</strain>
    </source>
</reference>
<accession>A0A8T2NXZ6</accession>
<evidence type="ECO:0000259" key="9">
    <source>
        <dbReference type="Pfam" id="PF05010"/>
    </source>
</evidence>
<dbReference type="Gene3D" id="1.20.5.1700">
    <property type="match status" value="1"/>
</dbReference>
<sequence length="764" mass="83684">MLMANSPVKTEASAEPVTTEEPEAVDPFKPSMLMANSPVKTEASAEPVTTEEPEAVDPFKPSMLMANSPVKTQASAEPVTTEEPEAVDPFKPSMLMANSPVKTQASAEPVTTEEPEAVDPFKASSLMVNSPVKTQTSIQSEAFTASTEMPEKVVEPATTLDETLPYSSFTENSLDVSTVVTERKQEEEAQSEAVAVDEKEVLDLKANSSLNQGDQLVNASPVIPKGSYNFDFDNLDSVNPFKTGGSKIQNSPEISKPLSSCATRATPEPLPNLDSSQESVLPDIKTTALTQGDPKPKASRSFNKSGKGAKMNAKKPDGQTGKMQVENSRQEETTPQMGLDDTPAQKHEPVQTGPRVGVVAPVSVVSVTPSTTAKDKTLTEDGNTTVSSAVQECLPISDRNKLQTPEPPTKLGPVEHSLCSLAAADEEFVPGSTFMSADFGQIDYLEQFGSSTFKESALRKQSLYLKFDPLLKDSPKKPPACVTELPQIPLPPLFTSRLERQSADAGAKEQYRADKINGLGFLEDFPAPAAGPLVPNPNDTLVTPFSEPIGGEGAIIEVLKYSQSDMDAVIARVQAEAQERNDELQTKYDKLWLANQEMGKIMADFEATVSQVMADSQKQKVESQKELQKVMQEKEQVVMDLNAMERSFAELFKRLEKHKEVIEGYRKNEDILKKCAQDYLARIKKEEQRYQTLKAHAEEKIGQANEEIAQVRSKLKAETSALQAQLRREQLKVQSLEKSLEQKVKETEELTKLCDDLIVNVQKR</sequence>
<evidence type="ECO:0000313" key="10">
    <source>
        <dbReference type="EMBL" id="KAG9344011.1"/>
    </source>
</evidence>
<dbReference type="FunFam" id="1.20.5.1700:FF:000001">
    <property type="entry name" value="Transforming acidic coiled-coil-containing protein 1 isoform 2"/>
    <property type="match status" value="1"/>
</dbReference>
<dbReference type="OrthoDB" id="10255048at2759"/>
<evidence type="ECO:0000256" key="3">
    <source>
        <dbReference type="ARBA" id="ARBA00022490"/>
    </source>
</evidence>
<dbReference type="GO" id="GO:0005856">
    <property type="term" value="C:cytoskeleton"/>
    <property type="evidence" value="ECO:0007669"/>
    <property type="project" value="UniProtKB-SubCell"/>
</dbReference>
<evidence type="ECO:0000313" key="11">
    <source>
        <dbReference type="Proteomes" id="UP000824540"/>
    </source>
</evidence>